<dbReference type="InterPro" id="IPR013424">
    <property type="entry name" value="Ice-binding_C"/>
</dbReference>
<reference evidence="4 5" key="1">
    <citation type="submission" date="2019-07" db="EMBL/GenBank/DDBJ databases">
        <title>Novel species isolated from glacier.</title>
        <authorList>
            <person name="Liu Q."/>
            <person name="Xin Y.-H."/>
        </authorList>
    </citation>
    <scope>NUCLEOTIDE SEQUENCE [LARGE SCALE GENOMIC DNA]</scope>
    <source>
        <strain evidence="4 5">LB1R16</strain>
    </source>
</reference>
<keyword evidence="1" id="KW-0472">Membrane</keyword>
<keyword evidence="1" id="KW-1133">Transmembrane helix</keyword>
<gene>
    <name evidence="4" type="ORF">FMM06_05650</name>
</gene>
<keyword evidence="2" id="KW-0732">Signal</keyword>
<evidence type="ECO:0000256" key="2">
    <source>
        <dbReference type="SAM" id="SignalP"/>
    </source>
</evidence>
<feature type="signal peptide" evidence="2">
    <location>
        <begin position="1"/>
        <end position="21"/>
    </location>
</feature>
<protein>
    <submittedName>
        <fullName evidence="4">PEP-CTERM sorting domain-containing protein</fullName>
    </submittedName>
</protein>
<keyword evidence="5" id="KW-1185">Reference proteome</keyword>
<feature type="chain" id="PRO_5021752111" evidence="2">
    <location>
        <begin position="22"/>
        <end position="237"/>
    </location>
</feature>
<dbReference type="EMBL" id="VJWA01000001">
    <property type="protein sequence ID" value="TRW17632.1"/>
    <property type="molecule type" value="Genomic_DNA"/>
</dbReference>
<evidence type="ECO:0000259" key="3">
    <source>
        <dbReference type="Pfam" id="PF07589"/>
    </source>
</evidence>
<dbReference type="OrthoDB" id="8775303at2"/>
<comment type="caution">
    <text evidence="4">The sequence shown here is derived from an EMBL/GenBank/DDBJ whole genome shotgun (WGS) entry which is preliminary data.</text>
</comment>
<sequence length="237" mass="23888">MNKFFATLAVAAAVAAAPAAAVVNTSAFGQFNGVNGNGGFSYGYTDGVTLTAFDGSGTGAPTCAFGTGSTCLFSTANNAGLVPQASVGGSFPTVNVPATAILVHPGDSDSLSNYIAFTLPESGDFNYLINIQSRGIDTTTGIGYRTFTSVGGVVTLGTRGVISNYLDSATLSGITSLNSGDVFGFIIDRNGSFGGDSTGVNFSISTVPEPATWGLMIAGFGMVGFAARRRTRTSVTA</sequence>
<dbReference type="RefSeq" id="WP_143555177.1">
    <property type="nucleotide sequence ID" value="NZ_VJWA01000001.1"/>
</dbReference>
<organism evidence="4 5">
    <name type="scientific">Glacieibacterium frigidum</name>
    <dbReference type="NCBI Taxonomy" id="2593303"/>
    <lineage>
        <taxon>Bacteria</taxon>
        <taxon>Pseudomonadati</taxon>
        <taxon>Pseudomonadota</taxon>
        <taxon>Alphaproteobacteria</taxon>
        <taxon>Sphingomonadales</taxon>
        <taxon>Sphingosinicellaceae</taxon>
        <taxon>Glacieibacterium</taxon>
    </lineage>
</organism>
<dbReference type="NCBIfam" id="NF035944">
    <property type="entry name" value="PEPxxWA-CTERM"/>
    <property type="match status" value="1"/>
</dbReference>
<feature type="transmembrane region" description="Helical" evidence="1">
    <location>
        <begin position="210"/>
        <end position="227"/>
    </location>
</feature>
<name>A0A552UHD9_9SPHN</name>
<evidence type="ECO:0000313" key="5">
    <source>
        <dbReference type="Proteomes" id="UP000317894"/>
    </source>
</evidence>
<dbReference type="NCBIfam" id="TIGR02595">
    <property type="entry name" value="PEP_CTERM"/>
    <property type="match status" value="1"/>
</dbReference>
<dbReference type="AlphaFoldDB" id="A0A552UHD9"/>
<evidence type="ECO:0000256" key="1">
    <source>
        <dbReference type="SAM" id="Phobius"/>
    </source>
</evidence>
<proteinExistence type="predicted"/>
<accession>A0A552UHD9</accession>
<keyword evidence="1" id="KW-0812">Transmembrane</keyword>
<dbReference type="Proteomes" id="UP000317894">
    <property type="component" value="Unassembled WGS sequence"/>
</dbReference>
<feature type="domain" description="Ice-binding protein C-terminal" evidence="3">
    <location>
        <begin position="206"/>
        <end position="230"/>
    </location>
</feature>
<dbReference type="Pfam" id="PF07589">
    <property type="entry name" value="PEP-CTERM"/>
    <property type="match status" value="1"/>
</dbReference>
<evidence type="ECO:0000313" key="4">
    <source>
        <dbReference type="EMBL" id="TRW17632.1"/>
    </source>
</evidence>